<evidence type="ECO:0000259" key="8">
    <source>
        <dbReference type="Pfam" id="PF02687"/>
    </source>
</evidence>
<dbReference type="EMBL" id="JAUOEL010000003">
    <property type="protein sequence ID" value="MDO5974414.1"/>
    <property type="molecule type" value="Genomic_DNA"/>
</dbReference>
<comment type="caution">
    <text evidence="10">The sequence shown here is derived from an EMBL/GenBank/DDBJ whole genome shotgun (WGS) entry which is preliminary data.</text>
</comment>
<evidence type="ECO:0000259" key="9">
    <source>
        <dbReference type="Pfam" id="PF12704"/>
    </source>
</evidence>
<feature type="transmembrane region" description="Helical" evidence="7">
    <location>
        <begin position="278"/>
        <end position="303"/>
    </location>
</feature>
<protein>
    <submittedName>
        <fullName evidence="10">FtsX-like permease family protein</fullName>
    </submittedName>
</protein>
<dbReference type="RefSeq" id="WP_303301555.1">
    <property type="nucleotide sequence ID" value="NZ_BAABDA010000050.1"/>
</dbReference>
<dbReference type="InterPro" id="IPR051447">
    <property type="entry name" value="Lipoprotein-release_system"/>
</dbReference>
<keyword evidence="6 7" id="KW-0472">Membrane</keyword>
<proteinExistence type="inferred from homology"/>
<evidence type="ECO:0000313" key="11">
    <source>
        <dbReference type="Proteomes" id="UP001176806"/>
    </source>
</evidence>
<name>A0ABT8WMM7_9FLAO</name>
<gene>
    <name evidence="10" type="ORF">Q4Q40_09480</name>
</gene>
<feature type="domain" description="MacB-like periplasmic core" evidence="9">
    <location>
        <begin position="18"/>
        <end position="247"/>
    </location>
</feature>
<keyword evidence="4 7" id="KW-0812">Transmembrane</keyword>
<dbReference type="PANTHER" id="PTHR30489:SF0">
    <property type="entry name" value="LIPOPROTEIN-RELEASING SYSTEM TRANSMEMBRANE PROTEIN LOLE"/>
    <property type="match status" value="1"/>
</dbReference>
<dbReference type="InterPro" id="IPR003838">
    <property type="entry name" value="ABC3_permease_C"/>
</dbReference>
<feature type="transmembrane region" description="Helical" evidence="7">
    <location>
        <begin position="380"/>
        <end position="398"/>
    </location>
</feature>
<feature type="transmembrane region" description="Helical" evidence="7">
    <location>
        <begin position="324"/>
        <end position="353"/>
    </location>
</feature>
<dbReference type="Pfam" id="PF12704">
    <property type="entry name" value="MacB_PCD"/>
    <property type="match status" value="1"/>
</dbReference>
<keyword evidence="11" id="KW-1185">Reference proteome</keyword>
<dbReference type="Pfam" id="PF02687">
    <property type="entry name" value="FtsX"/>
    <property type="match status" value="1"/>
</dbReference>
<comment type="similarity">
    <text evidence="2">Belongs to the ABC-4 integral membrane protein family. LolC/E subfamily.</text>
</comment>
<organism evidence="10 11">
    <name type="scientific">Flavivirga jejuensis</name>
    <dbReference type="NCBI Taxonomy" id="870487"/>
    <lineage>
        <taxon>Bacteria</taxon>
        <taxon>Pseudomonadati</taxon>
        <taxon>Bacteroidota</taxon>
        <taxon>Flavobacteriia</taxon>
        <taxon>Flavobacteriales</taxon>
        <taxon>Flavobacteriaceae</taxon>
        <taxon>Flavivirga</taxon>
    </lineage>
</organism>
<comment type="subcellular location">
    <subcellularLocation>
        <location evidence="1">Cell membrane</location>
        <topology evidence="1">Multi-pass membrane protein</topology>
    </subcellularLocation>
</comment>
<evidence type="ECO:0000256" key="4">
    <source>
        <dbReference type="ARBA" id="ARBA00022692"/>
    </source>
</evidence>
<accession>A0ABT8WMM7</accession>
<dbReference type="InterPro" id="IPR025857">
    <property type="entry name" value="MacB_PCD"/>
</dbReference>
<feature type="domain" description="ABC3 transporter permease C-terminal" evidence="8">
    <location>
        <begin position="283"/>
        <end position="406"/>
    </location>
</feature>
<evidence type="ECO:0000313" key="10">
    <source>
        <dbReference type="EMBL" id="MDO5974414.1"/>
    </source>
</evidence>
<evidence type="ECO:0000256" key="1">
    <source>
        <dbReference type="ARBA" id="ARBA00004651"/>
    </source>
</evidence>
<evidence type="ECO:0000256" key="3">
    <source>
        <dbReference type="ARBA" id="ARBA00022475"/>
    </source>
</evidence>
<sequence length="415" mass="45919">MNYLDFAIRNIRRHKKRSLVTIFTICLGFTALGIMGGILNNIFSRLKEQSIITEKLGHITFAKEGFYENGKLHPEEYLWNEKEMKSIISILENSGDVELATPRLSLFGIASNGEASTIFITEAIVPEDDHVLIKTNVDGRTDREDISLAVAKDKNSDVAIGSELSSSLKLKEGDYLTLLTTTKDGIANAADVDIKKVYNTGNPANNDKYVLSNFYMAQELYDTKGAERIVVTLKEPKNIGEAQVKLNSLLKAAGYKVESKTWDKLSLTFGKVKTMFEVIFRVLTMIITVIVLLTLLNTMQMAVTERTREIGTIRAIGVLRKNIIKLFCAEGIIMGIIGCLLALPILFLIAFILKTLNVTFIPPVASTEVPIALILKPSKIVPVFVLFVVASLVSAFLASRKIAKQKVVISLSRTN</sequence>
<reference evidence="10" key="1">
    <citation type="submission" date="2023-07" db="EMBL/GenBank/DDBJ databases">
        <title>Two novel species in the genus Flavivirga.</title>
        <authorList>
            <person name="Kwon K."/>
        </authorList>
    </citation>
    <scope>NUCLEOTIDE SEQUENCE</scope>
    <source>
        <strain evidence="10">KACC 14158</strain>
    </source>
</reference>
<keyword evidence="3" id="KW-1003">Cell membrane</keyword>
<evidence type="ECO:0000256" key="7">
    <source>
        <dbReference type="SAM" id="Phobius"/>
    </source>
</evidence>
<evidence type="ECO:0000256" key="2">
    <source>
        <dbReference type="ARBA" id="ARBA00005236"/>
    </source>
</evidence>
<evidence type="ECO:0000256" key="5">
    <source>
        <dbReference type="ARBA" id="ARBA00022989"/>
    </source>
</evidence>
<evidence type="ECO:0000256" key="6">
    <source>
        <dbReference type="ARBA" id="ARBA00023136"/>
    </source>
</evidence>
<dbReference type="Proteomes" id="UP001176806">
    <property type="component" value="Unassembled WGS sequence"/>
</dbReference>
<keyword evidence="5 7" id="KW-1133">Transmembrane helix</keyword>
<feature type="transmembrane region" description="Helical" evidence="7">
    <location>
        <begin position="20"/>
        <end position="39"/>
    </location>
</feature>
<dbReference type="PANTHER" id="PTHR30489">
    <property type="entry name" value="LIPOPROTEIN-RELEASING SYSTEM TRANSMEMBRANE PROTEIN LOLE"/>
    <property type="match status" value="1"/>
</dbReference>